<sequence length="93" mass="9789">MKMRGVEQFGDYGIMLGFAMTTRPGHQTQVRRRAKALIKDAFKKHGIHFASPTAQVAGNEAQSSMAAAATTRGTIAKKNAALAAQEGGEAAAE</sequence>
<reference evidence="1 2" key="1">
    <citation type="journal article" date="2013" name="Genome Biol.">
        <title>Comparative genomics of the core and accessory genomes of 48 Sinorhizobium strains comprising five genospecies.</title>
        <authorList>
            <person name="Sugawara M."/>
            <person name="Epstein B."/>
            <person name="Badgley B.D."/>
            <person name="Unno T."/>
            <person name="Xu L."/>
            <person name="Reese J."/>
            <person name="Gyaneshwar P."/>
            <person name="Denny R."/>
            <person name="Mudge J."/>
            <person name="Bharti A.K."/>
            <person name="Farmer A.D."/>
            <person name="May G.D."/>
            <person name="Woodward J.E."/>
            <person name="Medigue C."/>
            <person name="Vallenet D."/>
            <person name="Lajus A."/>
            <person name="Rouy Z."/>
            <person name="Martinez-Vaz B."/>
            <person name="Tiffin P."/>
            <person name="Young N.D."/>
            <person name="Sadowsky M.J."/>
        </authorList>
    </citation>
    <scope>NUCLEOTIDE SEQUENCE [LARGE SCALE GENOMIC DNA]</scope>
    <source>
        <strain evidence="1 2">N6B1</strain>
    </source>
</reference>
<evidence type="ECO:0000313" key="1">
    <source>
        <dbReference type="EMBL" id="MQW32359.1"/>
    </source>
</evidence>
<proteinExistence type="predicted"/>
<comment type="caution">
    <text evidence="1">The sequence shown here is derived from an EMBL/GenBank/DDBJ whole genome shotgun (WGS) entry which is preliminary data.</text>
</comment>
<dbReference type="Proteomes" id="UP000429484">
    <property type="component" value="Unassembled WGS sequence"/>
</dbReference>
<dbReference type="InterPro" id="IPR011066">
    <property type="entry name" value="MscS_channel_C_sf"/>
</dbReference>
<dbReference type="Gene3D" id="3.30.70.100">
    <property type="match status" value="1"/>
</dbReference>
<evidence type="ECO:0000313" key="2">
    <source>
        <dbReference type="Proteomes" id="UP000429484"/>
    </source>
</evidence>
<name>A0AAW9TJM6_RHIML</name>
<dbReference type="EMBL" id="WISR01000059">
    <property type="protein sequence ID" value="MQW32359.1"/>
    <property type="molecule type" value="Genomic_DNA"/>
</dbReference>
<dbReference type="GO" id="GO:0016020">
    <property type="term" value="C:membrane"/>
    <property type="evidence" value="ECO:0007669"/>
    <property type="project" value="InterPro"/>
</dbReference>
<accession>A0AAW9TJM6</accession>
<dbReference type="SUPFAM" id="SSF82689">
    <property type="entry name" value="Mechanosensitive channel protein MscS (YggB), C-terminal domain"/>
    <property type="match status" value="1"/>
</dbReference>
<dbReference type="AlphaFoldDB" id="A0AAW9TJM6"/>
<gene>
    <name evidence="1" type="ORF">GHK53_05895</name>
</gene>
<protein>
    <submittedName>
        <fullName evidence="1">Mechanosensitive ion channel family protein</fullName>
    </submittedName>
</protein>
<organism evidence="1 2">
    <name type="scientific">Rhizobium meliloti</name>
    <name type="common">Ensifer meliloti</name>
    <name type="synonym">Sinorhizobium meliloti</name>
    <dbReference type="NCBI Taxonomy" id="382"/>
    <lineage>
        <taxon>Bacteria</taxon>
        <taxon>Pseudomonadati</taxon>
        <taxon>Pseudomonadota</taxon>
        <taxon>Alphaproteobacteria</taxon>
        <taxon>Hyphomicrobiales</taxon>
        <taxon>Rhizobiaceae</taxon>
        <taxon>Sinorhizobium/Ensifer group</taxon>
        <taxon>Sinorhizobium</taxon>
    </lineage>
</organism>